<protein>
    <submittedName>
        <fullName evidence="2">DUF4180 domain-containing protein</fullName>
    </submittedName>
</protein>
<proteinExistence type="predicted"/>
<feature type="domain" description="DUF4180" evidence="1">
    <location>
        <begin position="10"/>
        <end position="117"/>
    </location>
</feature>
<comment type="caution">
    <text evidence="2">The sequence shown here is derived from an EMBL/GenBank/DDBJ whole genome shotgun (WGS) entry which is preliminary data.</text>
</comment>
<evidence type="ECO:0000313" key="3">
    <source>
        <dbReference type="Proteomes" id="UP000659124"/>
    </source>
</evidence>
<evidence type="ECO:0000259" key="1">
    <source>
        <dbReference type="Pfam" id="PF13788"/>
    </source>
</evidence>
<reference evidence="2 3" key="1">
    <citation type="submission" date="2020-09" db="EMBL/GenBank/DDBJ databases">
        <title>Genome sequences of type strains of Chitinophaga qingshengii and Chitinophaga varians.</title>
        <authorList>
            <person name="Kittiwongwattana C."/>
        </authorList>
    </citation>
    <scope>NUCLEOTIDE SEQUENCE [LARGE SCALE GENOMIC DNA]</scope>
    <source>
        <strain evidence="2 3">JCM 30026</strain>
    </source>
</reference>
<organism evidence="2 3">
    <name type="scientific">Chitinophaga qingshengii</name>
    <dbReference type="NCBI Taxonomy" id="1569794"/>
    <lineage>
        <taxon>Bacteria</taxon>
        <taxon>Pseudomonadati</taxon>
        <taxon>Bacteroidota</taxon>
        <taxon>Chitinophagia</taxon>
        <taxon>Chitinophagales</taxon>
        <taxon>Chitinophagaceae</taxon>
        <taxon>Chitinophaga</taxon>
    </lineage>
</organism>
<accession>A0ABR7TVZ9</accession>
<dbReference type="EMBL" id="JACVFC010000005">
    <property type="protein sequence ID" value="MBC9934173.1"/>
    <property type="molecule type" value="Genomic_DNA"/>
</dbReference>
<evidence type="ECO:0000313" key="2">
    <source>
        <dbReference type="EMBL" id="MBC9934173.1"/>
    </source>
</evidence>
<keyword evidence="3" id="KW-1185">Reference proteome</keyword>
<sequence length="120" mass="13643">MTLAIHETGAVRIAEVVADDILINTPEEALQLIVDVYYQNFEKMIIHEKNIIPAFFDLKTGIAGEVLQKFVNYRMQLSIVGTFEHYTSKSIRDFIYESNKGRQISFLSSVEEAVEKLSGI</sequence>
<dbReference type="Proteomes" id="UP000659124">
    <property type="component" value="Unassembled WGS sequence"/>
</dbReference>
<dbReference type="RefSeq" id="WP_188091292.1">
    <property type="nucleotide sequence ID" value="NZ_JACVFC010000005.1"/>
</dbReference>
<name>A0ABR7TVZ9_9BACT</name>
<dbReference type="InterPro" id="IPR025438">
    <property type="entry name" value="DUF4180"/>
</dbReference>
<dbReference type="Pfam" id="PF13788">
    <property type="entry name" value="DUF4180"/>
    <property type="match status" value="1"/>
</dbReference>
<gene>
    <name evidence="2" type="ORF">ICL07_27550</name>
</gene>